<dbReference type="Gene3D" id="3.30.950.30">
    <property type="entry name" value="Schlafen, AAA domain"/>
    <property type="match status" value="1"/>
</dbReference>
<gene>
    <name evidence="2" type="ORF">F8B43_4903</name>
</gene>
<dbReference type="AlphaFoldDB" id="A0A833J070"/>
<evidence type="ECO:0000313" key="3">
    <source>
        <dbReference type="Proteomes" id="UP000469949"/>
    </source>
</evidence>
<dbReference type="InterPro" id="IPR007421">
    <property type="entry name" value="Schlafen_AlbA_2_dom"/>
</dbReference>
<evidence type="ECO:0000259" key="1">
    <source>
        <dbReference type="Pfam" id="PF04326"/>
    </source>
</evidence>
<comment type="caution">
    <text evidence="2">The sequence shown here is derived from an EMBL/GenBank/DDBJ whole genome shotgun (WGS) entry which is preliminary data.</text>
</comment>
<evidence type="ECO:0000313" key="2">
    <source>
        <dbReference type="EMBL" id="KAB7782148.1"/>
    </source>
</evidence>
<dbReference type="Pfam" id="PF04326">
    <property type="entry name" value="SLFN_AlbA_2"/>
    <property type="match status" value="1"/>
</dbReference>
<sequence length="316" mass="35225">MRELFERLREGGETAVQALHAERMEEDLYLDFKRKGTPAHGNFSGDDKRIFAKALSGFSNSDGGLLVFGVDCRTGADGVDCVQGLEPVAEIERFASEARNMVASLLSPRNNAIEIHPVTSDVDAGAGYLLVWVPRSEQRPHQSRAAGEFKYYKRNGRDFHAMEHYEVEDAFRTQSAPELCLEFNERGHTASGSRREQVVAVRLRNISRNIAKFPYLQIDCLRGLSFHFSHINPSNLLLESDRGLVKLFAGQDFVIHPGQSRIMAQVFCTVDRIDNIWLSNGHPLASAEISFGYTFGCEGAPARDGRCDVPMLAMLS</sequence>
<dbReference type="RefSeq" id="WP_152278661.1">
    <property type="nucleotide sequence ID" value="NZ_WEKV01000020.1"/>
</dbReference>
<dbReference type="InterPro" id="IPR038461">
    <property type="entry name" value="Schlafen_AlbA_2_dom_sf"/>
</dbReference>
<name>A0A833J070_9HYPH</name>
<proteinExistence type="predicted"/>
<feature type="domain" description="Schlafen AlbA-2" evidence="1">
    <location>
        <begin position="26"/>
        <end position="161"/>
    </location>
</feature>
<protein>
    <recommendedName>
        <fullName evidence="1">Schlafen AlbA-2 domain-containing protein</fullName>
    </recommendedName>
</protein>
<dbReference type="Proteomes" id="UP000469949">
    <property type="component" value="Unassembled WGS sequence"/>
</dbReference>
<organism evidence="2 3">
    <name type="scientific">Methylorubrum populi</name>
    <dbReference type="NCBI Taxonomy" id="223967"/>
    <lineage>
        <taxon>Bacteria</taxon>
        <taxon>Pseudomonadati</taxon>
        <taxon>Pseudomonadota</taxon>
        <taxon>Alphaproteobacteria</taxon>
        <taxon>Hyphomicrobiales</taxon>
        <taxon>Methylobacteriaceae</taxon>
        <taxon>Methylorubrum</taxon>
    </lineage>
</organism>
<reference evidence="2 3" key="1">
    <citation type="submission" date="2019-10" db="EMBL/GenBank/DDBJ databases">
        <title>Draft Genome Sequence of the Caffeine Degrading Methylotroph Methylorubrum populi PINKEL.</title>
        <authorList>
            <person name="Dawson S.C."/>
            <person name="Zhang X."/>
            <person name="Wright M.E."/>
            <person name="Sharma G."/>
            <person name="Langner J.T."/>
            <person name="Ditty J.L."/>
            <person name="Subuyuj G.A."/>
        </authorList>
    </citation>
    <scope>NUCLEOTIDE SEQUENCE [LARGE SCALE GENOMIC DNA]</scope>
    <source>
        <strain evidence="2 3">Pinkel</strain>
    </source>
</reference>
<dbReference type="EMBL" id="WEKV01000020">
    <property type="protein sequence ID" value="KAB7782148.1"/>
    <property type="molecule type" value="Genomic_DNA"/>
</dbReference>
<accession>A0A833J070</accession>